<reference evidence="1 2" key="2">
    <citation type="submission" date="2007-06" db="EMBL/GenBank/DDBJ databases">
        <title>Draft genome sequence of Ruminococcus gnavus (ATCC 29149).</title>
        <authorList>
            <person name="Sudarsanam P."/>
            <person name="Ley R."/>
            <person name="Guruge J."/>
            <person name="Turnbaugh P.J."/>
            <person name="Mahowald M."/>
            <person name="Liep D."/>
            <person name="Gordon J."/>
        </authorList>
    </citation>
    <scope>NUCLEOTIDE SEQUENCE [LARGE SCALE GENOMIC DNA]</scope>
    <source>
        <strain evidence="1 2">ATCC 29149</strain>
    </source>
</reference>
<comment type="caution">
    <text evidence="1">The sequence shown here is derived from an EMBL/GenBank/DDBJ whole genome shotgun (WGS) entry which is preliminary data.</text>
</comment>
<reference evidence="1 2" key="1">
    <citation type="submission" date="2007-04" db="EMBL/GenBank/DDBJ databases">
        <authorList>
            <person name="Fulton L."/>
            <person name="Clifton S."/>
            <person name="Fulton B."/>
            <person name="Xu J."/>
            <person name="Minx P."/>
            <person name="Pepin K.H."/>
            <person name="Johnson M."/>
            <person name="Thiruvilangam P."/>
            <person name="Bhonagiri V."/>
            <person name="Nash W.E."/>
            <person name="Mardis E.R."/>
            <person name="Wilson R.K."/>
        </authorList>
    </citation>
    <scope>NUCLEOTIDE SEQUENCE [LARGE SCALE GENOMIC DNA]</scope>
    <source>
        <strain evidence="1 2">ATCC 29149</strain>
    </source>
</reference>
<organism evidence="1 2">
    <name type="scientific">Mediterraneibacter gnavus (strain ATCC 29149 / DSM 114966 / JCM 6515 / VPI C7-9)</name>
    <name type="common">Ruminococcus gnavus</name>
    <dbReference type="NCBI Taxonomy" id="411470"/>
    <lineage>
        <taxon>Bacteria</taxon>
        <taxon>Bacillati</taxon>
        <taxon>Bacillota</taxon>
        <taxon>Clostridia</taxon>
        <taxon>Lachnospirales</taxon>
        <taxon>Lachnospiraceae</taxon>
        <taxon>Mediterraneibacter</taxon>
    </lineage>
</organism>
<name>A7AYC3_MEDG7</name>
<dbReference type="AlphaFoldDB" id="A7AYC3"/>
<dbReference type="PaxDb" id="411470-RUMGNA_00288"/>
<sequence length="38" mass="4379">MIWIITPVLKKSKQNTQNEQTNTAACSFHIFALEIIFV</sequence>
<accession>A7AYC3</accession>
<evidence type="ECO:0000313" key="2">
    <source>
        <dbReference type="Proteomes" id="UP000004410"/>
    </source>
</evidence>
<protein>
    <submittedName>
        <fullName evidence="1">Uncharacterized protein</fullName>
    </submittedName>
</protein>
<dbReference type="EMBL" id="AAYG02000003">
    <property type="protein sequence ID" value="EDN79291.1"/>
    <property type="molecule type" value="Genomic_DNA"/>
</dbReference>
<dbReference type="Proteomes" id="UP000004410">
    <property type="component" value="Unassembled WGS sequence"/>
</dbReference>
<gene>
    <name evidence="1" type="ORF">RUMGNA_00288</name>
</gene>
<evidence type="ECO:0000313" key="1">
    <source>
        <dbReference type="EMBL" id="EDN79291.1"/>
    </source>
</evidence>
<proteinExistence type="predicted"/>